<dbReference type="EMBL" id="LMBR01000099">
    <property type="protein sequence ID" value="KUL30297.1"/>
    <property type="molecule type" value="Genomic_DNA"/>
</dbReference>
<dbReference type="Pfam" id="PF07862">
    <property type="entry name" value="Nif11"/>
    <property type="match status" value="1"/>
</dbReference>
<gene>
    <name evidence="3" type="ORF">ASB62_04370</name>
</gene>
<feature type="compositionally biased region" description="Polar residues" evidence="1">
    <location>
        <begin position="52"/>
        <end position="62"/>
    </location>
</feature>
<feature type="region of interest" description="Disordered" evidence="1">
    <location>
        <begin position="42"/>
        <end position="77"/>
    </location>
</feature>
<sequence length="158" mass="17710">MTFNRLRGGEQNATFKIRLPLDTSVIPEPAAQITSVDYFSKPPHEKRDAVGESSQTHLNSPNGRCGFATGTQDKINQPRSNDMTIAQSKALYERLQADEVFRNRVLAADGMEKCIELIESYGFNCSNDEVQMALNKYTTNTASDTSENFTLWGNRIPR</sequence>
<name>A0A117MQI8_CHLLI</name>
<organism evidence="3 4">
    <name type="scientific">Chlorobium limicola</name>
    <dbReference type="NCBI Taxonomy" id="1092"/>
    <lineage>
        <taxon>Bacteria</taxon>
        <taxon>Pseudomonadati</taxon>
        <taxon>Chlorobiota</taxon>
        <taxon>Chlorobiia</taxon>
        <taxon>Chlorobiales</taxon>
        <taxon>Chlorobiaceae</taxon>
        <taxon>Chlorobium/Pelodictyon group</taxon>
        <taxon>Chlorobium</taxon>
    </lineage>
</organism>
<dbReference type="AlphaFoldDB" id="A0A117MQI8"/>
<dbReference type="Proteomes" id="UP000053937">
    <property type="component" value="Unassembled WGS sequence"/>
</dbReference>
<proteinExistence type="predicted"/>
<keyword evidence="4" id="KW-1185">Reference proteome</keyword>
<evidence type="ECO:0000313" key="4">
    <source>
        <dbReference type="Proteomes" id="UP000053937"/>
    </source>
</evidence>
<evidence type="ECO:0000313" key="3">
    <source>
        <dbReference type="EMBL" id="KUL30297.1"/>
    </source>
</evidence>
<comment type="caution">
    <text evidence="3">The sequence shown here is derived from an EMBL/GenBank/DDBJ whole genome shotgun (WGS) entry which is preliminary data.</text>
</comment>
<evidence type="ECO:0000259" key="2">
    <source>
        <dbReference type="Pfam" id="PF07862"/>
    </source>
</evidence>
<reference evidence="3 4" key="1">
    <citation type="submission" date="2015-10" db="EMBL/GenBank/DDBJ databases">
        <title>Draft Genome Sequence of Chlorobium limicola strain Frasassi Growing under Artificial Lighting in the Frasassi Cave System.</title>
        <authorList>
            <person name="Mansor M."/>
            <person name="Macalady J."/>
        </authorList>
    </citation>
    <scope>NUCLEOTIDE SEQUENCE [LARGE SCALE GENOMIC DNA]</scope>
    <source>
        <strain evidence="3 4">Frasassi</strain>
    </source>
</reference>
<feature type="domain" description="Nif11" evidence="2">
    <location>
        <begin position="83"/>
        <end position="129"/>
    </location>
</feature>
<dbReference type="InterPro" id="IPR012903">
    <property type="entry name" value="Nif11"/>
</dbReference>
<evidence type="ECO:0000256" key="1">
    <source>
        <dbReference type="SAM" id="MobiDB-lite"/>
    </source>
</evidence>
<protein>
    <recommendedName>
        <fullName evidence="2">Nif11 domain-containing protein</fullName>
    </recommendedName>
</protein>
<accession>A0A117MQI8</accession>